<evidence type="ECO:0008006" key="8">
    <source>
        <dbReference type="Google" id="ProtNLM"/>
    </source>
</evidence>
<keyword evidence="7" id="KW-1185">Reference proteome</keyword>
<dbReference type="InterPro" id="IPR003347">
    <property type="entry name" value="JmjC_dom"/>
</dbReference>
<reference evidence="6 7" key="1">
    <citation type="submission" date="2013-09" db="EMBL/GenBank/DDBJ databases">
        <title>Corchorus capsularis genome sequencing.</title>
        <authorList>
            <person name="Alam M."/>
            <person name="Haque M.S."/>
            <person name="Islam M.S."/>
            <person name="Emdad E.M."/>
            <person name="Islam M.M."/>
            <person name="Ahmed B."/>
            <person name="Halim A."/>
            <person name="Hossen Q.M.M."/>
            <person name="Hossain M.Z."/>
            <person name="Ahmed R."/>
            <person name="Khan M.M."/>
            <person name="Islam R."/>
            <person name="Rashid M.M."/>
            <person name="Khan S.A."/>
            <person name="Rahman M.S."/>
            <person name="Alam M."/>
        </authorList>
    </citation>
    <scope>NUCLEOTIDE SEQUENCE [LARGE SCALE GENOMIC DNA]</scope>
    <source>
        <strain evidence="7">cv. CVL-1</strain>
        <tissue evidence="6">Whole seedling</tissue>
    </source>
</reference>
<dbReference type="GO" id="GO:0000785">
    <property type="term" value="C:chromatin"/>
    <property type="evidence" value="ECO:0007669"/>
    <property type="project" value="TreeGrafter"/>
</dbReference>
<dbReference type="PANTHER" id="PTHR10694:SF33">
    <property type="entry name" value="LYSINE-SPECIFIC DEMETHYLASE 5"/>
    <property type="match status" value="1"/>
</dbReference>
<keyword evidence="1" id="KW-0479">Metal-binding</keyword>
<feature type="region of interest" description="Disordered" evidence="3">
    <location>
        <begin position="1"/>
        <end position="31"/>
    </location>
</feature>
<evidence type="ECO:0000313" key="7">
    <source>
        <dbReference type="Proteomes" id="UP000188268"/>
    </source>
</evidence>
<dbReference type="STRING" id="210143.A0A1R3J260"/>
<feature type="domain" description="JmjC" evidence="5">
    <location>
        <begin position="205"/>
        <end position="375"/>
    </location>
</feature>
<protein>
    <recommendedName>
        <fullName evidence="8">JmjC domain-containing protein</fullName>
    </recommendedName>
</protein>
<evidence type="ECO:0000256" key="3">
    <source>
        <dbReference type="SAM" id="MobiDB-lite"/>
    </source>
</evidence>
<dbReference type="Proteomes" id="UP000188268">
    <property type="component" value="Unassembled WGS sequence"/>
</dbReference>
<evidence type="ECO:0000259" key="5">
    <source>
        <dbReference type="PROSITE" id="PS51184"/>
    </source>
</evidence>
<comment type="caution">
    <text evidence="6">The sequence shown here is derived from an EMBL/GenBank/DDBJ whole genome shotgun (WGS) entry which is preliminary data.</text>
</comment>
<dbReference type="OMA" id="CEVEQKM"/>
<evidence type="ECO:0000256" key="1">
    <source>
        <dbReference type="ARBA" id="ARBA00022723"/>
    </source>
</evidence>
<dbReference type="Pfam" id="PF02375">
    <property type="entry name" value="JmjN"/>
    <property type="match status" value="1"/>
</dbReference>
<dbReference type="PROSITE" id="PS51184">
    <property type="entry name" value="JMJC"/>
    <property type="match status" value="1"/>
</dbReference>
<feature type="domain" description="JmjN" evidence="4">
    <location>
        <begin position="56"/>
        <end position="97"/>
    </location>
</feature>
<dbReference type="Gene3D" id="2.60.120.650">
    <property type="entry name" value="Cupin"/>
    <property type="match status" value="1"/>
</dbReference>
<organism evidence="6 7">
    <name type="scientific">Corchorus capsularis</name>
    <name type="common">Jute</name>
    <dbReference type="NCBI Taxonomy" id="210143"/>
    <lineage>
        <taxon>Eukaryota</taxon>
        <taxon>Viridiplantae</taxon>
        <taxon>Streptophyta</taxon>
        <taxon>Embryophyta</taxon>
        <taxon>Tracheophyta</taxon>
        <taxon>Spermatophyta</taxon>
        <taxon>Magnoliopsida</taxon>
        <taxon>eudicotyledons</taxon>
        <taxon>Gunneridae</taxon>
        <taxon>Pentapetalae</taxon>
        <taxon>rosids</taxon>
        <taxon>malvids</taxon>
        <taxon>Malvales</taxon>
        <taxon>Malvaceae</taxon>
        <taxon>Grewioideae</taxon>
        <taxon>Apeibeae</taxon>
        <taxon>Corchorus</taxon>
    </lineage>
</organism>
<name>A0A1R3J260_COCAP</name>
<dbReference type="InterPro" id="IPR004198">
    <property type="entry name" value="Znf_C5HC2"/>
</dbReference>
<dbReference type="AlphaFoldDB" id="A0A1R3J260"/>
<dbReference type="PANTHER" id="PTHR10694">
    <property type="entry name" value="LYSINE-SPECIFIC DEMETHYLASE"/>
    <property type="match status" value="1"/>
</dbReference>
<sequence length="564" mass="63254">MESSKKRKEMCCSSSSSGRKRGRPRKTDSTTSLANRIEKKYKLSGELEWVDQIPECPVFHPSIEEFQDPLAYIQTIAHEASKYGICKIVSPWKASVPASDVLTKEQPGFEFDVYLQHLRLHEWNENDQATFLMVKGKRTYKSFEKVANKEFAKRLGKQPTAASLPPAYVEKEYWRAMGRGIGQVEYGANVDGSAFSSHLNDQLGQTNANLKTLPLLPQSALRLLDYQIAGVTVPMLYIGMLFSTFAWHVEDHFLYSINYHHSGAPKVWYGVPGNEASEFDKVALEHVYTPRVLPRGGVDGAAAKLSEKTTMFPPNLLLENHVPVYKAVQTSGEYVITFPRSYHGGFNAGFNICEAVNFTLDDWFPLGASAGHEYAKNCKLGNIPYEELLSKEAVNLSKSAVLASQSPVKTCLIHHCRSLFKHHLQLNRLGAEFFDSPKSQGTIVCEVCKRDCYLSFVECDKCFRVSCLFHEFKSLNCCHLHKPKVEVNSTEQQCEGKLVVFVREDINDVADAYEKFQQEHCSVPLNKQKTQATGEGTTTTETGEKGEGPSSLIALSFRQEETQG</sequence>
<dbReference type="SMART" id="SM00558">
    <property type="entry name" value="JmjC"/>
    <property type="match status" value="1"/>
</dbReference>
<dbReference type="InterPro" id="IPR003349">
    <property type="entry name" value="JmjN"/>
</dbReference>
<dbReference type="SMART" id="SM00545">
    <property type="entry name" value="JmjN"/>
    <property type="match status" value="1"/>
</dbReference>
<dbReference type="GO" id="GO:0046872">
    <property type="term" value="F:metal ion binding"/>
    <property type="evidence" value="ECO:0007669"/>
    <property type="project" value="UniProtKB-KW"/>
</dbReference>
<feature type="region of interest" description="Disordered" evidence="3">
    <location>
        <begin position="528"/>
        <end position="564"/>
    </location>
</feature>
<evidence type="ECO:0000259" key="4">
    <source>
        <dbReference type="PROSITE" id="PS51183"/>
    </source>
</evidence>
<dbReference type="PROSITE" id="PS51183">
    <property type="entry name" value="JMJN"/>
    <property type="match status" value="1"/>
</dbReference>
<proteinExistence type="predicted"/>
<dbReference type="Gramene" id="OMO88880">
    <property type="protein sequence ID" value="OMO88880"/>
    <property type="gene ID" value="CCACVL1_08142"/>
</dbReference>
<dbReference type="Pfam" id="PF02928">
    <property type="entry name" value="zf-C5HC2"/>
    <property type="match status" value="1"/>
</dbReference>
<dbReference type="EMBL" id="AWWV01008878">
    <property type="protein sequence ID" value="OMO88880.1"/>
    <property type="molecule type" value="Genomic_DNA"/>
</dbReference>
<evidence type="ECO:0000313" key="6">
    <source>
        <dbReference type="EMBL" id="OMO88880.1"/>
    </source>
</evidence>
<dbReference type="GO" id="GO:0141052">
    <property type="term" value="F:histone H3 demethylase activity"/>
    <property type="evidence" value="ECO:0007669"/>
    <property type="project" value="UniProtKB-ARBA"/>
</dbReference>
<evidence type="ECO:0000256" key="2">
    <source>
        <dbReference type="ARBA" id="ARBA00023004"/>
    </source>
</evidence>
<dbReference type="GO" id="GO:0005634">
    <property type="term" value="C:nucleus"/>
    <property type="evidence" value="ECO:0007669"/>
    <property type="project" value="TreeGrafter"/>
</dbReference>
<dbReference type="OrthoDB" id="1678912at2759"/>
<dbReference type="Pfam" id="PF02373">
    <property type="entry name" value="JmjC"/>
    <property type="match status" value="1"/>
</dbReference>
<keyword evidence="2" id="KW-0408">Iron</keyword>
<dbReference type="GO" id="GO:0006355">
    <property type="term" value="P:regulation of DNA-templated transcription"/>
    <property type="evidence" value="ECO:0007669"/>
    <property type="project" value="UniProtKB-ARBA"/>
</dbReference>
<gene>
    <name evidence="6" type="ORF">CCACVL1_08142</name>
</gene>
<dbReference type="SUPFAM" id="SSF51197">
    <property type="entry name" value="Clavaminate synthase-like"/>
    <property type="match status" value="1"/>
</dbReference>
<accession>A0A1R3J260</accession>